<dbReference type="PANTHER" id="PTHR43603">
    <property type="entry name" value="COBW DOMAIN-CONTAINING PROTEIN DDB_G0274527"/>
    <property type="match status" value="1"/>
</dbReference>
<dbReference type="SMART" id="SM00833">
    <property type="entry name" value="CobW_C"/>
    <property type="match status" value="1"/>
</dbReference>
<protein>
    <recommendedName>
        <fullName evidence="7">CobW C-terminal domain-containing protein</fullName>
    </recommendedName>
</protein>
<dbReference type="Gene3D" id="3.30.1220.10">
    <property type="entry name" value="CobW-like, C-terminal domain"/>
    <property type="match status" value="1"/>
</dbReference>
<keyword evidence="1" id="KW-0547">Nucleotide-binding</keyword>
<dbReference type="InterPro" id="IPR003495">
    <property type="entry name" value="CobW/HypB/UreG_nucleotide-bd"/>
</dbReference>
<gene>
    <name evidence="8" type="ORF">CDEB00056_LOCUS5</name>
</gene>
<dbReference type="Gene3D" id="3.40.50.300">
    <property type="entry name" value="P-loop containing nucleotide triphosphate hydrolases"/>
    <property type="match status" value="1"/>
</dbReference>
<feature type="compositionally biased region" description="Basic and acidic residues" evidence="6">
    <location>
        <begin position="431"/>
        <end position="445"/>
    </location>
</feature>
<evidence type="ECO:0000313" key="8">
    <source>
        <dbReference type="EMBL" id="CAE0455164.1"/>
    </source>
</evidence>
<feature type="region of interest" description="Disordered" evidence="6">
    <location>
        <begin position="374"/>
        <end position="446"/>
    </location>
</feature>
<evidence type="ECO:0000256" key="6">
    <source>
        <dbReference type="SAM" id="MobiDB-lite"/>
    </source>
</evidence>
<name>A0A7S3V3R1_9STRA</name>
<comment type="catalytic activity">
    <reaction evidence="5">
        <text>GTP + H2O = GDP + phosphate + H(+)</text>
        <dbReference type="Rhea" id="RHEA:19669"/>
        <dbReference type="ChEBI" id="CHEBI:15377"/>
        <dbReference type="ChEBI" id="CHEBI:15378"/>
        <dbReference type="ChEBI" id="CHEBI:37565"/>
        <dbReference type="ChEBI" id="CHEBI:43474"/>
        <dbReference type="ChEBI" id="CHEBI:58189"/>
    </reaction>
    <physiologicalReaction direction="left-to-right" evidence="5">
        <dbReference type="Rhea" id="RHEA:19670"/>
    </physiologicalReaction>
</comment>
<dbReference type="InterPro" id="IPR027417">
    <property type="entry name" value="P-loop_NTPase"/>
</dbReference>
<comment type="similarity">
    <text evidence="4">Belongs to the SIMIBI class G3E GTPase family. ZNG1 subfamily.</text>
</comment>
<sequence>MFRRLINPVLFYATSFSIRYAHALAATAGPSRIPITVLSGFLGSGKTTLLQHLLNNDEGLKIAVIVNDVADVNIDNKLILGNSAAPNTNPNGNNNSKPAGIVELSNGCACCSLADELLPSVSELITLSDLRSQADGDDSESGGGGGFDHIVIELSGVASPKSIRSNFQDAEFYGMPLLDRVELDTMVTVIDCSTYLQHLHDREGRLVNEEESPDLFYRKEEDRVSKDDMDEEAYWLALERTAPTHSTSTISQLLVEQTEISDIVLMNKVDTLIDAKTGENDINADGDKLSQIESIIMALNARAKIFKTKFGIVDSLHSILGAAKGDGVAVSGITDDHKDAIEALDPRAEAKQPQSLSEATSIPCEDPVCIDESHEHEHTHSHDEEKDCNEPGCTDESHSHSHSHHSHGHSEGDTDSTSPTATACTDPECSDESHSHSHDHSHEIEMPGGIGTFVYRARRPFNPDRLMNVLRLMPVVKGLPSQLATSKEEEQSAERRKAFKQILRGKGFCWLADSNIAAMYWSHAGSSFQMQCLGRWWATLPRDQWPEEAVDEVLPDFDDPSHDEISDGLSKSVGDRRQEVVLIGPGLGDTHMQNVVKETLDECLLTKDEFEAYKKISRDQDEDGLKSRFQSPIPVQMMTY</sequence>
<dbReference type="AlphaFoldDB" id="A0A7S3V3R1"/>
<dbReference type="InterPro" id="IPR051927">
    <property type="entry name" value="Zn_Chap_cDPG_Synth"/>
</dbReference>
<evidence type="ECO:0000256" key="1">
    <source>
        <dbReference type="ARBA" id="ARBA00022741"/>
    </source>
</evidence>
<keyword evidence="2" id="KW-0378">Hydrolase</keyword>
<evidence type="ECO:0000259" key="7">
    <source>
        <dbReference type="SMART" id="SM00833"/>
    </source>
</evidence>
<dbReference type="GO" id="GO:0016787">
    <property type="term" value="F:hydrolase activity"/>
    <property type="evidence" value="ECO:0007669"/>
    <property type="project" value="UniProtKB-KW"/>
</dbReference>
<dbReference type="EMBL" id="HBIO01000010">
    <property type="protein sequence ID" value="CAE0455164.1"/>
    <property type="molecule type" value="Transcribed_RNA"/>
</dbReference>
<dbReference type="InterPro" id="IPR036627">
    <property type="entry name" value="CobW-likC_sf"/>
</dbReference>
<accession>A0A7S3V3R1</accession>
<organism evidence="8">
    <name type="scientific">Chaetoceros debilis</name>
    <dbReference type="NCBI Taxonomy" id="122233"/>
    <lineage>
        <taxon>Eukaryota</taxon>
        <taxon>Sar</taxon>
        <taxon>Stramenopiles</taxon>
        <taxon>Ochrophyta</taxon>
        <taxon>Bacillariophyta</taxon>
        <taxon>Coscinodiscophyceae</taxon>
        <taxon>Chaetocerotophycidae</taxon>
        <taxon>Chaetocerotales</taxon>
        <taxon>Chaetocerotaceae</taxon>
        <taxon>Chaetoceros</taxon>
    </lineage>
</organism>
<feature type="domain" description="CobW C-terminal" evidence="7">
    <location>
        <begin position="450"/>
        <end position="604"/>
    </location>
</feature>
<evidence type="ECO:0000256" key="2">
    <source>
        <dbReference type="ARBA" id="ARBA00022801"/>
    </source>
</evidence>
<dbReference type="Pfam" id="PF07683">
    <property type="entry name" value="CobW_C"/>
    <property type="match status" value="1"/>
</dbReference>
<dbReference type="Pfam" id="PF02492">
    <property type="entry name" value="cobW"/>
    <property type="match status" value="1"/>
</dbReference>
<keyword evidence="3" id="KW-0143">Chaperone</keyword>
<dbReference type="GO" id="GO:0000166">
    <property type="term" value="F:nucleotide binding"/>
    <property type="evidence" value="ECO:0007669"/>
    <property type="project" value="UniProtKB-KW"/>
</dbReference>
<feature type="compositionally biased region" description="Basic and acidic residues" evidence="6">
    <location>
        <begin position="374"/>
        <end position="399"/>
    </location>
</feature>
<evidence type="ECO:0000256" key="4">
    <source>
        <dbReference type="ARBA" id="ARBA00034320"/>
    </source>
</evidence>
<dbReference type="InterPro" id="IPR011629">
    <property type="entry name" value="CobW-like_C"/>
</dbReference>
<dbReference type="SUPFAM" id="SSF52540">
    <property type="entry name" value="P-loop containing nucleoside triphosphate hydrolases"/>
    <property type="match status" value="1"/>
</dbReference>
<reference evidence="8" key="1">
    <citation type="submission" date="2021-01" db="EMBL/GenBank/DDBJ databases">
        <authorList>
            <person name="Corre E."/>
            <person name="Pelletier E."/>
            <person name="Niang G."/>
            <person name="Scheremetjew M."/>
            <person name="Finn R."/>
            <person name="Kale V."/>
            <person name="Holt S."/>
            <person name="Cochrane G."/>
            <person name="Meng A."/>
            <person name="Brown T."/>
            <person name="Cohen L."/>
        </authorList>
    </citation>
    <scope>NUCLEOTIDE SEQUENCE</scope>
    <source>
        <strain evidence="8">MM31A-1</strain>
    </source>
</reference>
<dbReference type="SUPFAM" id="SSF90002">
    <property type="entry name" value="Hypothetical protein YjiA, C-terminal domain"/>
    <property type="match status" value="1"/>
</dbReference>
<evidence type="ECO:0000256" key="3">
    <source>
        <dbReference type="ARBA" id="ARBA00023186"/>
    </source>
</evidence>
<dbReference type="PANTHER" id="PTHR43603:SF1">
    <property type="entry name" value="ZINC-REGULATED GTPASE METALLOPROTEIN ACTIVATOR 1"/>
    <property type="match status" value="1"/>
</dbReference>
<proteinExistence type="inferred from homology"/>
<dbReference type="CDD" id="cd03112">
    <property type="entry name" value="CobW-like"/>
    <property type="match status" value="1"/>
</dbReference>
<evidence type="ECO:0000256" key="5">
    <source>
        <dbReference type="ARBA" id="ARBA00049117"/>
    </source>
</evidence>